<dbReference type="EMBL" id="BNBE01000002">
    <property type="protein sequence ID" value="GHG13899.1"/>
    <property type="molecule type" value="Genomic_DNA"/>
</dbReference>
<gene>
    <name evidence="1" type="ORF">GCM10017667_55010</name>
</gene>
<evidence type="ECO:0000313" key="1">
    <source>
        <dbReference type="EMBL" id="GHG13899.1"/>
    </source>
</evidence>
<evidence type="ECO:0000313" key="2">
    <source>
        <dbReference type="Proteomes" id="UP000632849"/>
    </source>
</evidence>
<comment type="caution">
    <text evidence="1">The sequence shown here is derived from an EMBL/GenBank/DDBJ whole genome shotgun (WGS) entry which is preliminary data.</text>
</comment>
<dbReference type="RefSeq" id="WP_190043365.1">
    <property type="nucleotide sequence ID" value="NZ_BNBE01000002.1"/>
</dbReference>
<dbReference type="Proteomes" id="UP000632849">
    <property type="component" value="Unassembled WGS sequence"/>
</dbReference>
<proteinExistence type="predicted"/>
<accession>A0A919BUB7</accession>
<name>A0A919BUB7_STRFL</name>
<keyword evidence="2" id="KW-1185">Reference proteome</keyword>
<sequence>MSSKAHGPFGRVVRVGDETDEAYRALLPNPRLRSGLADFLCFLVPLAIQEQSRMSAERIDALREELIDMIAEHGDDLQFGGTHQKSARVALAKALAVLATAEGGVMILGVHACTAEHEGCPGSTRPAADMGATQAR</sequence>
<dbReference type="AlphaFoldDB" id="A0A919BUB7"/>
<reference evidence="1" key="2">
    <citation type="submission" date="2020-09" db="EMBL/GenBank/DDBJ databases">
        <authorList>
            <person name="Sun Q."/>
            <person name="Ohkuma M."/>
        </authorList>
    </citation>
    <scope>NUCLEOTIDE SEQUENCE</scope>
    <source>
        <strain evidence="1">JCM 4122</strain>
    </source>
</reference>
<reference evidence="1" key="1">
    <citation type="journal article" date="2014" name="Int. J. Syst. Evol. Microbiol.">
        <title>Complete genome sequence of Corynebacterium casei LMG S-19264T (=DSM 44701T), isolated from a smear-ripened cheese.</title>
        <authorList>
            <consortium name="US DOE Joint Genome Institute (JGI-PGF)"/>
            <person name="Walter F."/>
            <person name="Albersmeier A."/>
            <person name="Kalinowski J."/>
            <person name="Ruckert C."/>
        </authorList>
    </citation>
    <scope>NUCLEOTIDE SEQUENCE</scope>
    <source>
        <strain evidence="1">JCM 4122</strain>
    </source>
</reference>
<protein>
    <submittedName>
        <fullName evidence="1">Uncharacterized protein</fullName>
    </submittedName>
</protein>
<organism evidence="1 2">
    <name type="scientific">Streptomyces filamentosus</name>
    <name type="common">Streptomyces roseosporus</name>
    <dbReference type="NCBI Taxonomy" id="67294"/>
    <lineage>
        <taxon>Bacteria</taxon>
        <taxon>Bacillati</taxon>
        <taxon>Actinomycetota</taxon>
        <taxon>Actinomycetes</taxon>
        <taxon>Kitasatosporales</taxon>
        <taxon>Streptomycetaceae</taxon>
        <taxon>Streptomyces</taxon>
    </lineage>
</organism>